<name>A0A6J4RJZ4_9BACT</name>
<dbReference type="AlphaFoldDB" id="A0A6J4RJZ4"/>
<gene>
    <name evidence="1" type="ORF">AVDCRST_MAG96-321</name>
</gene>
<protein>
    <submittedName>
        <fullName evidence="1">Uncharacterized protein</fullName>
    </submittedName>
</protein>
<evidence type="ECO:0000313" key="1">
    <source>
        <dbReference type="EMBL" id="CAA9469655.1"/>
    </source>
</evidence>
<organism evidence="1">
    <name type="scientific">uncultured Segetibacter sp</name>
    <dbReference type="NCBI Taxonomy" id="481133"/>
    <lineage>
        <taxon>Bacteria</taxon>
        <taxon>Pseudomonadati</taxon>
        <taxon>Bacteroidota</taxon>
        <taxon>Chitinophagia</taxon>
        <taxon>Chitinophagales</taxon>
        <taxon>Chitinophagaceae</taxon>
        <taxon>Segetibacter</taxon>
        <taxon>environmental samples</taxon>
    </lineage>
</organism>
<sequence length="51" mass="5964">MTGNREKRLLPELLIAGLKKLEEKFLGNLFLMVKSGAQEQMKLRKLNFTRM</sequence>
<dbReference type="EMBL" id="CADCVN010000120">
    <property type="protein sequence ID" value="CAA9469655.1"/>
    <property type="molecule type" value="Genomic_DNA"/>
</dbReference>
<proteinExistence type="predicted"/>
<accession>A0A6J4RJZ4</accession>
<reference evidence="1" key="1">
    <citation type="submission" date="2020-02" db="EMBL/GenBank/DDBJ databases">
        <authorList>
            <person name="Meier V. D."/>
        </authorList>
    </citation>
    <scope>NUCLEOTIDE SEQUENCE</scope>
    <source>
        <strain evidence="1">AVDCRST_MAG96</strain>
    </source>
</reference>